<dbReference type="GO" id="GO:0008270">
    <property type="term" value="F:zinc ion binding"/>
    <property type="evidence" value="ECO:0007669"/>
    <property type="project" value="InterPro"/>
</dbReference>
<evidence type="ECO:0000313" key="2">
    <source>
        <dbReference type="EMBL" id="CAH2249835.1"/>
    </source>
</evidence>
<proteinExistence type="predicted"/>
<dbReference type="EMBL" id="CAKXAJ010025999">
    <property type="protein sequence ID" value="CAH2249835.1"/>
    <property type="molecule type" value="Genomic_DNA"/>
</dbReference>
<dbReference type="OrthoDB" id="8006889at2759"/>
<dbReference type="Pfam" id="PF03732">
    <property type="entry name" value="Retrotrans_gag"/>
    <property type="match status" value="1"/>
</dbReference>
<dbReference type="InterPro" id="IPR036875">
    <property type="entry name" value="Znf_CCHC_sf"/>
</dbReference>
<name>A0A8S4S3Q0_9NEOP</name>
<dbReference type="Proteomes" id="UP000838756">
    <property type="component" value="Unassembled WGS sequence"/>
</dbReference>
<dbReference type="SUPFAM" id="SSF57756">
    <property type="entry name" value="Retrovirus zinc finger-like domains"/>
    <property type="match status" value="1"/>
</dbReference>
<gene>
    <name evidence="2" type="primary">jg6096</name>
    <name evidence="2" type="ORF">PAEG_LOCUS21981</name>
</gene>
<organism evidence="2 3">
    <name type="scientific">Pararge aegeria aegeria</name>
    <dbReference type="NCBI Taxonomy" id="348720"/>
    <lineage>
        <taxon>Eukaryota</taxon>
        <taxon>Metazoa</taxon>
        <taxon>Ecdysozoa</taxon>
        <taxon>Arthropoda</taxon>
        <taxon>Hexapoda</taxon>
        <taxon>Insecta</taxon>
        <taxon>Pterygota</taxon>
        <taxon>Neoptera</taxon>
        <taxon>Endopterygota</taxon>
        <taxon>Lepidoptera</taxon>
        <taxon>Glossata</taxon>
        <taxon>Ditrysia</taxon>
        <taxon>Papilionoidea</taxon>
        <taxon>Nymphalidae</taxon>
        <taxon>Satyrinae</taxon>
        <taxon>Satyrini</taxon>
        <taxon>Parargina</taxon>
        <taxon>Pararge</taxon>
    </lineage>
</organism>
<protein>
    <submittedName>
        <fullName evidence="2">Jg6096 protein</fullName>
    </submittedName>
</protein>
<dbReference type="AlphaFoldDB" id="A0A8S4S3Q0"/>
<accession>A0A8S4S3Q0</accession>
<dbReference type="InterPro" id="IPR005162">
    <property type="entry name" value="Retrotrans_gag_dom"/>
</dbReference>
<reference evidence="2" key="1">
    <citation type="submission" date="2022-03" db="EMBL/GenBank/DDBJ databases">
        <authorList>
            <person name="Lindestad O."/>
        </authorList>
    </citation>
    <scope>NUCLEOTIDE SEQUENCE</scope>
</reference>
<evidence type="ECO:0000313" key="3">
    <source>
        <dbReference type="Proteomes" id="UP000838756"/>
    </source>
</evidence>
<evidence type="ECO:0000259" key="1">
    <source>
        <dbReference type="Pfam" id="PF03732"/>
    </source>
</evidence>
<sequence length="397" mass="46035">MIYHPRIESYLEPSEDLKCVKESLTKASNNLSTLKTKFDKNLYLRTETLLNHLYHRVNRISQTPDTVDLYKSTHIHFKSLYRDMLGLKPQASQELSDKQSDSTILSVTCERNLISEISKIKYSGKTCVRAFIQKVEEFVTSRSITYDKLLTFAYEIFTEDALHWYRCVKDNATSWNELVLLLKQDFGSQDYDYRLLAEIRSRTQGESENIAVYLSIMHGMFSRLGKKISDEDKLEILLHNIRPCYASTLASAKEISDVEQLKTLCRNYETIQSRLTQFHEPPKVTSDTVAPEFAYASTSSANTTYKYAKLFNNYKSYPFNFNQTYKNQSNKNLPAVAAVSANVAEEKRQVYCPRCRSETHSLRQCTKPRFLICFKCGKKDVRYPDCPECHSNNQQKN</sequence>
<keyword evidence="3" id="KW-1185">Reference proteome</keyword>
<dbReference type="GO" id="GO:0003676">
    <property type="term" value="F:nucleic acid binding"/>
    <property type="evidence" value="ECO:0007669"/>
    <property type="project" value="InterPro"/>
</dbReference>
<comment type="caution">
    <text evidence="2">The sequence shown here is derived from an EMBL/GenBank/DDBJ whole genome shotgun (WGS) entry which is preliminary data.</text>
</comment>
<feature type="domain" description="Retrotransposon gag" evidence="1">
    <location>
        <begin position="153"/>
        <end position="239"/>
    </location>
</feature>